<dbReference type="Proteomes" id="UP001203423">
    <property type="component" value="Unassembled WGS sequence"/>
</dbReference>
<feature type="region of interest" description="Disordered" evidence="1">
    <location>
        <begin position="29"/>
        <end position="87"/>
    </location>
</feature>
<sequence length="207" mass="22257">MMMNYYPYMKCIFISILFLSLVACGGGGGDDSSSSDDTSSSTTASSASTTGDSIADDSTTDDSTTDDSTTDDSTTDDSTVDDSTVPKVDQQELLASGTIPLEDLVVGADNTLSSEYSLFVGIQLGDIRRAYVSICEKFNAIDSGYRVDYDSCVLRGPLNEGVFASDVLLGSAQRKLIVAIWLYDGSRPIYYVWNYDDNADSQSLMIN</sequence>
<comment type="caution">
    <text evidence="3">The sequence shown here is derived from an EMBL/GenBank/DDBJ whole genome shotgun (WGS) entry which is preliminary data.</text>
</comment>
<gene>
    <name evidence="3" type="ORF">L2764_11945</name>
</gene>
<evidence type="ECO:0008006" key="5">
    <source>
        <dbReference type="Google" id="ProtNLM"/>
    </source>
</evidence>
<evidence type="ECO:0000313" key="4">
    <source>
        <dbReference type="Proteomes" id="UP001203423"/>
    </source>
</evidence>
<feature type="compositionally biased region" description="Low complexity" evidence="1">
    <location>
        <begin position="31"/>
        <end position="53"/>
    </location>
</feature>
<keyword evidence="2" id="KW-0732">Signal</keyword>
<name>A0ABT0LDF8_9GAMM</name>
<evidence type="ECO:0000256" key="1">
    <source>
        <dbReference type="SAM" id="MobiDB-lite"/>
    </source>
</evidence>
<accession>A0ABT0LDF8</accession>
<feature type="compositionally biased region" description="Acidic residues" evidence="1">
    <location>
        <begin position="54"/>
        <end position="80"/>
    </location>
</feature>
<protein>
    <recommendedName>
        <fullName evidence="5">Lipoprotein</fullName>
    </recommendedName>
</protein>
<proteinExistence type="predicted"/>
<evidence type="ECO:0000313" key="3">
    <source>
        <dbReference type="EMBL" id="MCL1125166.1"/>
    </source>
</evidence>
<keyword evidence="4" id="KW-1185">Reference proteome</keyword>
<reference evidence="3 4" key="1">
    <citation type="submission" date="2022-01" db="EMBL/GenBank/DDBJ databases">
        <title>Whole genome-based taxonomy of the Shewanellaceae.</title>
        <authorList>
            <person name="Martin-Rodriguez A.J."/>
        </authorList>
    </citation>
    <scope>NUCLEOTIDE SEQUENCE [LARGE SCALE GENOMIC DNA]</scope>
    <source>
        <strain evidence="3 4">DSM 17177</strain>
    </source>
</reference>
<evidence type="ECO:0000256" key="2">
    <source>
        <dbReference type="SAM" id="SignalP"/>
    </source>
</evidence>
<dbReference type="EMBL" id="JAKIKS010000041">
    <property type="protein sequence ID" value="MCL1125166.1"/>
    <property type="molecule type" value="Genomic_DNA"/>
</dbReference>
<feature type="signal peptide" evidence="2">
    <location>
        <begin position="1"/>
        <end position="25"/>
    </location>
</feature>
<feature type="chain" id="PRO_5046860437" description="Lipoprotein" evidence="2">
    <location>
        <begin position="26"/>
        <end position="207"/>
    </location>
</feature>
<organism evidence="3 4">
    <name type="scientific">Shewanella surugensis</name>
    <dbReference type="NCBI Taxonomy" id="212020"/>
    <lineage>
        <taxon>Bacteria</taxon>
        <taxon>Pseudomonadati</taxon>
        <taxon>Pseudomonadota</taxon>
        <taxon>Gammaproteobacteria</taxon>
        <taxon>Alteromonadales</taxon>
        <taxon>Shewanellaceae</taxon>
        <taxon>Shewanella</taxon>
    </lineage>
</organism>
<dbReference type="RefSeq" id="WP_248940463.1">
    <property type="nucleotide sequence ID" value="NZ_JAKIKS010000041.1"/>
</dbReference>